<dbReference type="PANTHER" id="PTHR11361">
    <property type="entry name" value="DNA MISMATCH REPAIR PROTEIN MUTS FAMILY MEMBER"/>
    <property type="match status" value="1"/>
</dbReference>
<dbReference type="Gene3D" id="3.40.50.300">
    <property type="entry name" value="P-loop containing nucleotide triphosphate hydrolases"/>
    <property type="match status" value="1"/>
</dbReference>
<feature type="domain" description="DNA mismatch repair proteins mutS family" evidence="5">
    <location>
        <begin position="1"/>
        <end position="108"/>
    </location>
</feature>
<evidence type="ECO:0000256" key="2">
    <source>
        <dbReference type="ARBA" id="ARBA00022840"/>
    </source>
</evidence>
<dbReference type="GO" id="GO:0140664">
    <property type="term" value="F:ATP-dependent DNA damage sensor activity"/>
    <property type="evidence" value="ECO:0007669"/>
    <property type="project" value="InterPro"/>
</dbReference>
<reference evidence="6" key="1">
    <citation type="journal article" name="BMC Genomics">
        <title>Long-read sequencing and de novo genome assembly of marine medaka (Oryzias melastigma).</title>
        <authorList>
            <person name="Liang P."/>
            <person name="Saqib H.S.A."/>
            <person name="Ni X."/>
            <person name="Shen Y."/>
        </authorList>
    </citation>
    <scope>NUCLEOTIDE SEQUENCE</scope>
    <source>
        <strain evidence="6">Bigg-433</strain>
    </source>
</reference>
<evidence type="ECO:0000259" key="5">
    <source>
        <dbReference type="SMART" id="SM00534"/>
    </source>
</evidence>
<dbReference type="GO" id="GO:0006312">
    <property type="term" value="P:mitotic recombination"/>
    <property type="evidence" value="ECO:0007669"/>
    <property type="project" value="TreeGrafter"/>
</dbReference>
<proteinExistence type="predicted"/>
<dbReference type="GO" id="GO:0005634">
    <property type="term" value="C:nucleus"/>
    <property type="evidence" value="ECO:0007669"/>
    <property type="project" value="TreeGrafter"/>
</dbReference>
<keyword evidence="2" id="KW-0067">ATP-binding</keyword>
<evidence type="ECO:0000256" key="4">
    <source>
        <dbReference type="ARBA" id="ARBA00023204"/>
    </source>
</evidence>
<name>A0A834FD44_ORYME</name>
<dbReference type="GO" id="GO:0016447">
    <property type="term" value="P:somatic recombination of immunoglobulin gene segments"/>
    <property type="evidence" value="ECO:0007669"/>
    <property type="project" value="TreeGrafter"/>
</dbReference>
<dbReference type="PANTHER" id="PTHR11361:SF122">
    <property type="entry name" value="DNA MISMATCH REPAIR PROTEIN MSH3"/>
    <property type="match status" value="1"/>
</dbReference>
<evidence type="ECO:0000256" key="3">
    <source>
        <dbReference type="ARBA" id="ARBA00023125"/>
    </source>
</evidence>
<dbReference type="InterPro" id="IPR045076">
    <property type="entry name" value="MutS"/>
</dbReference>
<dbReference type="SMART" id="SM00534">
    <property type="entry name" value="MUTSac"/>
    <property type="match status" value="1"/>
</dbReference>
<dbReference type="GO" id="GO:0005524">
    <property type="term" value="F:ATP binding"/>
    <property type="evidence" value="ECO:0007669"/>
    <property type="project" value="UniProtKB-KW"/>
</dbReference>
<evidence type="ECO:0000313" key="7">
    <source>
        <dbReference type="Proteomes" id="UP000646548"/>
    </source>
</evidence>
<protein>
    <submittedName>
        <fullName evidence="6">DNA mismatch repair protein Msh3</fullName>
    </submittedName>
</protein>
<keyword evidence="3" id="KW-0238">DNA-binding</keyword>
<sequence>MMVIAIAYATLEYFIKHVKSFTLFVTHYPPLCELERTYPDHVSNYHMAFLLNETCISSDTSDSDVQPEFITFLYKLTEGAAGQSYGLNVAKLAGVPDPILCTAARKAQELESVVEARRRSKKLLTDMWSITDKPSLMQWLQSNS</sequence>
<keyword evidence="4" id="KW-0234">DNA repair</keyword>
<dbReference type="GO" id="GO:0006298">
    <property type="term" value="P:mismatch repair"/>
    <property type="evidence" value="ECO:0007669"/>
    <property type="project" value="InterPro"/>
</dbReference>
<dbReference type="SUPFAM" id="SSF52540">
    <property type="entry name" value="P-loop containing nucleoside triphosphate hydrolases"/>
    <property type="match status" value="1"/>
</dbReference>
<keyword evidence="1" id="KW-0547">Nucleotide-binding</keyword>
<dbReference type="EMBL" id="WKFB01000245">
    <property type="protein sequence ID" value="KAF6730176.1"/>
    <property type="molecule type" value="Genomic_DNA"/>
</dbReference>
<dbReference type="Pfam" id="PF00488">
    <property type="entry name" value="MutS_V"/>
    <property type="match status" value="1"/>
</dbReference>
<evidence type="ECO:0000313" key="6">
    <source>
        <dbReference type="EMBL" id="KAF6730176.1"/>
    </source>
</evidence>
<keyword evidence="4" id="KW-0227">DNA damage</keyword>
<evidence type="ECO:0000256" key="1">
    <source>
        <dbReference type="ARBA" id="ARBA00022741"/>
    </source>
</evidence>
<dbReference type="GO" id="GO:0030983">
    <property type="term" value="F:mismatched DNA binding"/>
    <property type="evidence" value="ECO:0007669"/>
    <property type="project" value="InterPro"/>
</dbReference>
<dbReference type="Proteomes" id="UP000646548">
    <property type="component" value="Unassembled WGS sequence"/>
</dbReference>
<dbReference type="InterPro" id="IPR027417">
    <property type="entry name" value="P-loop_NTPase"/>
</dbReference>
<gene>
    <name evidence="6" type="ORF">FQA47_012081</name>
</gene>
<comment type="caution">
    <text evidence="6">The sequence shown here is derived from an EMBL/GenBank/DDBJ whole genome shotgun (WGS) entry which is preliminary data.</text>
</comment>
<dbReference type="AlphaFoldDB" id="A0A834FD44"/>
<organism evidence="6 7">
    <name type="scientific">Oryzias melastigma</name>
    <name type="common">Marine medaka</name>
    <dbReference type="NCBI Taxonomy" id="30732"/>
    <lineage>
        <taxon>Eukaryota</taxon>
        <taxon>Metazoa</taxon>
        <taxon>Chordata</taxon>
        <taxon>Craniata</taxon>
        <taxon>Vertebrata</taxon>
        <taxon>Euteleostomi</taxon>
        <taxon>Actinopterygii</taxon>
        <taxon>Neopterygii</taxon>
        <taxon>Teleostei</taxon>
        <taxon>Neoteleostei</taxon>
        <taxon>Acanthomorphata</taxon>
        <taxon>Ovalentaria</taxon>
        <taxon>Atherinomorphae</taxon>
        <taxon>Beloniformes</taxon>
        <taxon>Adrianichthyidae</taxon>
        <taxon>Oryziinae</taxon>
        <taxon>Oryzias</taxon>
    </lineage>
</organism>
<accession>A0A834FD44</accession>
<dbReference type="InterPro" id="IPR000432">
    <property type="entry name" value="DNA_mismatch_repair_MutS_C"/>
</dbReference>